<reference evidence="2 5" key="2">
    <citation type="submission" date="2016-10" db="EMBL/GenBank/DDBJ databases">
        <title>Hydorgenophaga sp. LPB0072 isolated from gastropod.</title>
        <authorList>
            <person name="Kim E."/>
            <person name="Yi H."/>
        </authorList>
    </citation>
    <scope>NUCLEOTIDE SEQUENCE [LARGE SCALE GENOMIC DNA]</scope>
    <source>
        <strain evidence="2 5">LPB0072</strain>
    </source>
</reference>
<feature type="transmembrane region" description="Helical" evidence="1">
    <location>
        <begin position="6"/>
        <end position="23"/>
    </location>
</feature>
<keyword evidence="4" id="KW-1185">Reference proteome</keyword>
<dbReference type="Proteomes" id="UP000185657">
    <property type="component" value="Unassembled WGS sequence"/>
</dbReference>
<evidence type="ECO:0000313" key="5">
    <source>
        <dbReference type="Proteomes" id="UP000185680"/>
    </source>
</evidence>
<dbReference type="KEGG" id="hyl:LPB072_03680"/>
<evidence type="ECO:0000313" key="4">
    <source>
        <dbReference type="Proteomes" id="UP000185657"/>
    </source>
</evidence>
<evidence type="ECO:0008006" key="6">
    <source>
        <dbReference type="Google" id="ProtNLM"/>
    </source>
</evidence>
<evidence type="ECO:0000313" key="2">
    <source>
        <dbReference type="EMBL" id="AOW12083.1"/>
    </source>
</evidence>
<dbReference type="AlphaFoldDB" id="A0A162YXM4"/>
<dbReference type="OrthoDB" id="5525782at2"/>
<dbReference type="RefSeq" id="WP_066091738.1">
    <property type="nucleotide sequence ID" value="NZ_CP017476.1"/>
</dbReference>
<keyword evidence="1" id="KW-0812">Transmembrane</keyword>
<keyword evidence="1" id="KW-1133">Transmembrane helix</keyword>
<evidence type="ECO:0000256" key="1">
    <source>
        <dbReference type="SAM" id="Phobius"/>
    </source>
</evidence>
<sequence length="67" mass="7249">MNTTLIFWGLLFGSIGTGFFVYGKKQRAPVPLLCGLALMVVPYAISSVPVLLAVGVALIALPYFLRY</sequence>
<proteinExistence type="predicted"/>
<organism evidence="2 5">
    <name type="scientific">Hydrogenophaga crassostreae</name>
    <dbReference type="NCBI Taxonomy" id="1763535"/>
    <lineage>
        <taxon>Bacteria</taxon>
        <taxon>Pseudomonadati</taxon>
        <taxon>Pseudomonadota</taxon>
        <taxon>Betaproteobacteria</taxon>
        <taxon>Burkholderiales</taxon>
        <taxon>Comamonadaceae</taxon>
        <taxon>Hydrogenophaga</taxon>
    </lineage>
</organism>
<evidence type="ECO:0000313" key="3">
    <source>
        <dbReference type="EMBL" id="OAD41027.1"/>
    </source>
</evidence>
<dbReference type="Proteomes" id="UP000185680">
    <property type="component" value="Chromosome"/>
</dbReference>
<reference evidence="3 4" key="1">
    <citation type="submission" date="2016-02" db="EMBL/GenBank/DDBJ databases">
        <title>Draft genome sequence of Hydrogenophaga sp. LPB0072.</title>
        <authorList>
            <person name="Shin S.-K."/>
            <person name="Yi H."/>
        </authorList>
    </citation>
    <scope>NUCLEOTIDE SEQUENCE [LARGE SCALE GENOMIC DNA]</scope>
    <source>
        <strain evidence="3 4">LPB0072</strain>
    </source>
</reference>
<protein>
    <recommendedName>
        <fullName evidence="6">Amino acid transport protein</fullName>
    </recommendedName>
</protein>
<gene>
    <name evidence="2" type="ORF">LPB072_03680</name>
    <name evidence="3" type="ORF">LPB72_13920</name>
</gene>
<keyword evidence="1" id="KW-0472">Membrane</keyword>
<accession>A0A162YXM4</accession>
<dbReference type="EMBL" id="CP017476">
    <property type="protein sequence ID" value="AOW12083.1"/>
    <property type="molecule type" value="Genomic_DNA"/>
</dbReference>
<feature type="transmembrane region" description="Helical" evidence="1">
    <location>
        <begin position="35"/>
        <end position="65"/>
    </location>
</feature>
<dbReference type="EMBL" id="LVWD01000026">
    <property type="protein sequence ID" value="OAD41027.1"/>
    <property type="molecule type" value="Genomic_DNA"/>
</dbReference>
<name>A0A162YXM4_9BURK</name>